<dbReference type="Proteomes" id="UP000241488">
    <property type="component" value="Segment"/>
</dbReference>
<dbReference type="PANTHER" id="PTHR38730:SF1">
    <property type="entry name" value="SLL7028 PROTEIN"/>
    <property type="match status" value="1"/>
</dbReference>
<protein>
    <submittedName>
        <fullName evidence="4">Metallopeptidase</fullName>
    </submittedName>
</protein>
<reference evidence="5" key="1">
    <citation type="submission" date="2018-02" db="EMBL/GenBank/DDBJ databases">
        <title>Complete genome of Klebsiella pneumoniae Podoviridae bacteriophage KP8.</title>
        <authorList>
            <person name="Bokovaya O."/>
            <person name="Tikunov A."/>
            <person name="Morozova V."/>
        </authorList>
    </citation>
    <scope>NUCLEOTIDE SEQUENCE [LARGE SCALE GENOMIC DNA]</scope>
</reference>
<dbReference type="InterPro" id="IPR025154">
    <property type="entry name" value="Put_metallopeptidase_dom"/>
</dbReference>
<accession>A0A2P1CCI9</accession>
<keyword evidence="5" id="KW-1185">Reference proteome</keyword>
<evidence type="ECO:0000313" key="4">
    <source>
        <dbReference type="EMBL" id="AVJ48947.1"/>
    </source>
</evidence>
<dbReference type="GeneID" id="55607667"/>
<keyword evidence="1" id="KW-0472">Membrane</keyword>
<dbReference type="EMBL" id="MG922974">
    <property type="protein sequence ID" value="AVJ48947.1"/>
    <property type="molecule type" value="Genomic_DNA"/>
</dbReference>
<evidence type="ECO:0000259" key="3">
    <source>
        <dbReference type="Pfam" id="PF13203"/>
    </source>
</evidence>
<dbReference type="PANTHER" id="PTHR38730">
    <property type="entry name" value="SLL7028 PROTEIN"/>
    <property type="match status" value="1"/>
</dbReference>
<dbReference type="InterPro" id="IPR018698">
    <property type="entry name" value="VWA-like_dom"/>
</dbReference>
<evidence type="ECO:0000259" key="2">
    <source>
        <dbReference type="Pfam" id="PF09967"/>
    </source>
</evidence>
<feature type="domain" description="Putative metallopeptidase" evidence="3">
    <location>
        <begin position="7"/>
        <end position="248"/>
    </location>
</feature>
<organism evidence="4 5">
    <name type="scientific">Klebsiella phage KP8</name>
    <dbReference type="NCBI Taxonomy" id="2099850"/>
    <lineage>
        <taxon>Viruses</taxon>
        <taxon>Duplodnaviria</taxon>
        <taxon>Heunggongvirae</taxon>
        <taxon>Uroviricota</taxon>
        <taxon>Caudoviricetes</taxon>
        <taxon>Schitoviridae</taxon>
        <taxon>Enquatrovirinae</taxon>
        <taxon>Kaypoctavirus</taxon>
        <taxon>Kaypoctavirus KP8</taxon>
    </lineage>
</organism>
<dbReference type="RefSeq" id="YP_009837477.1">
    <property type="nucleotide sequence ID" value="NC_048700.1"/>
</dbReference>
<keyword evidence="1" id="KW-0812">Transmembrane</keyword>
<keyword evidence="1" id="KW-1133">Transmembrane helix</keyword>
<sequence>MSQDLQREYDKTQVNAFIGSTAAFFGAILCTLKMRWDSNIPTAATDGETLFWNPDWFLQLPVNTRKTVLMHELWHVALLHGPRLGSRDPEIWNQACDIYINNMLSGPEYKRDKYSFDGTNPWIDPDYDGWVEEDIYDDLVKNPQKQPKGSGGGAFGPGNCGDMLKPASAAVNANVVNNVVRAMHQQKLSGGAEPGKMPGRTEEVITQFLKPVVKWEALLERFFTELLDEDYTWARPNRRYQDIYLPSRFTDDGRLEHLAYFQDVSGSIQTKDSLRFNSELAYVWRKYAPEKMSIIQFDTVIQQTDELKEGDTFTEIKIVGRGGTDLREVREWIIKHKPTAAIIFSDLEVAPMEELPFDIPIIWVCIRNPRATVPFGKLIHINN</sequence>
<evidence type="ECO:0000256" key="1">
    <source>
        <dbReference type="SAM" id="Phobius"/>
    </source>
</evidence>
<dbReference type="KEGG" id="vg:55607667"/>
<dbReference type="Pfam" id="PF09967">
    <property type="entry name" value="DUF2201"/>
    <property type="match status" value="1"/>
</dbReference>
<feature type="transmembrane region" description="Helical" evidence="1">
    <location>
        <begin position="12"/>
        <end position="32"/>
    </location>
</feature>
<feature type="domain" description="VWA-like" evidence="2">
    <location>
        <begin position="258"/>
        <end position="381"/>
    </location>
</feature>
<dbReference type="Pfam" id="PF13203">
    <property type="entry name" value="DUF2201_N"/>
    <property type="match status" value="1"/>
</dbReference>
<proteinExistence type="predicted"/>
<name>A0A2P1CCI9_9CAUD</name>
<evidence type="ECO:0000313" key="5">
    <source>
        <dbReference type="Proteomes" id="UP000241488"/>
    </source>
</evidence>